<dbReference type="Gene3D" id="3.40.50.10890">
    <property type="match status" value="1"/>
</dbReference>
<organism evidence="7 8">
    <name type="scientific">Mortierella polycephala</name>
    <dbReference type="NCBI Taxonomy" id="41804"/>
    <lineage>
        <taxon>Eukaryota</taxon>
        <taxon>Fungi</taxon>
        <taxon>Fungi incertae sedis</taxon>
        <taxon>Mucoromycota</taxon>
        <taxon>Mortierellomycotina</taxon>
        <taxon>Mortierellomycetes</taxon>
        <taxon>Mortierellales</taxon>
        <taxon>Mortierellaceae</taxon>
        <taxon>Mortierella</taxon>
    </lineage>
</organism>
<dbReference type="Pfam" id="PF16661">
    <property type="entry name" value="Lactamase_B_6"/>
    <property type="match status" value="1"/>
</dbReference>
<dbReference type="InterPro" id="IPR001279">
    <property type="entry name" value="Metallo-B-lactamas"/>
</dbReference>
<evidence type="ECO:0000256" key="2">
    <source>
        <dbReference type="ARBA" id="ARBA00004496"/>
    </source>
</evidence>
<keyword evidence="8" id="KW-1185">Reference proteome</keyword>
<keyword evidence="5" id="KW-0539">Nucleus</keyword>
<dbReference type="SUPFAM" id="SSF56281">
    <property type="entry name" value="Metallo-hydrolase/oxidoreductase"/>
    <property type="match status" value="1"/>
</dbReference>
<protein>
    <submittedName>
        <fullName evidence="7">Integrator complex subunit 9</fullName>
    </submittedName>
</protein>
<comment type="subcellular location">
    <subcellularLocation>
        <location evidence="2">Cytoplasm</location>
    </subcellularLocation>
    <subcellularLocation>
        <location evidence="1">Nucleus</location>
    </subcellularLocation>
</comment>
<keyword evidence="4" id="KW-0963">Cytoplasm</keyword>
<proteinExistence type="inferred from homology"/>
<comment type="similarity">
    <text evidence="3">Belongs to the metallo-beta-lactamase superfamily. RNA-metabolizing metallo-beta-lactamase-like family. INTS9 subfamily.</text>
</comment>
<evidence type="ECO:0000313" key="7">
    <source>
        <dbReference type="EMBL" id="KAG0264412.1"/>
    </source>
</evidence>
<dbReference type="Proteomes" id="UP000726737">
    <property type="component" value="Unassembled WGS sequence"/>
</dbReference>
<dbReference type="Gene3D" id="3.60.15.10">
    <property type="entry name" value="Ribonuclease Z/Hydroxyacylglutathione hydrolase-like"/>
    <property type="match status" value="1"/>
</dbReference>
<evidence type="ECO:0000256" key="5">
    <source>
        <dbReference type="ARBA" id="ARBA00023242"/>
    </source>
</evidence>
<evidence type="ECO:0000313" key="8">
    <source>
        <dbReference type="Proteomes" id="UP000726737"/>
    </source>
</evidence>
<dbReference type="OrthoDB" id="5600060at2759"/>
<dbReference type="SMART" id="SM01027">
    <property type="entry name" value="Beta-Casp"/>
    <property type="match status" value="1"/>
</dbReference>
<sequence length="721" mass="78729">MLGQMPSKITSLLPEGEPNCLVLKLRQMLILLDCGLGQQQLYTMPVRRGGLDDEQKESSSSATLSASSTAGAAVTDIHNHHALKRKHVPAEGIDLRQDWASFLRTSALKSQPSKKPRGTDNTKTGAIGTFGHVNLTVDAKQDLLAPAAGQEYMFKLPDFSGVDLKSIDVVLISNYNHILALPYLTEYTDFQGRIFATEPTIEFGRQLMTEFVSFFGTSIASSPHTVIDRQKLVAQSGSGLYPAYTLADVKACIDKIQPVRFREHIALYGSLKLTAHSAGYCLGSSNWLIQIGTENIAYISSSSSQVNFHPDLLDGTLLEHASTVIATDLAPKGSTTYDNGVNEVCANIALTISRKGNVLIPCTISGSLFDLLEDVQIHMNKMGLHHQGRYCFVSPVSDAALQYSNILAEWMAPRKQEMVYLPEAPLLHGILLEKGVARSYKSVHGAFSSDLKLPCIVFGGHPTLRSGPMVNLLHMWGKDAKNSIIFIDPRIDVPESLKPFEGLELSQIKCPLDVRLSIDQLVEIMKKYRHPKHVLVPSRAAAVTKADGTVELTDSKGTVSTSSIRWSAYTDGISVQLGLGSLYETVLLSEELAKGIYPQSFGNTSIAAVAGSLSIYNNQMQLEVPSAAGRRVLALHTQRQLRGVLNLQNLLSGLAQIGIVDPTVSELGDEDKDAEPEIKVEFELEGLPACIIVRERETIVKCEESARPLLREPILNCFQSL</sequence>
<dbReference type="PANTHER" id="PTHR46094">
    <property type="entry name" value="INTEGRATOR COMPLEX SUBUNIT 9"/>
    <property type="match status" value="1"/>
</dbReference>
<dbReference type="GO" id="GO:0005737">
    <property type="term" value="C:cytoplasm"/>
    <property type="evidence" value="ECO:0007669"/>
    <property type="project" value="UniProtKB-SubCell"/>
</dbReference>
<accession>A0A9P6QCT1</accession>
<comment type="caution">
    <text evidence="7">The sequence shown here is derived from an EMBL/GenBank/DDBJ whole genome shotgun (WGS) entry which is preliminary data.</text>
</comment>
<dbReference type="InterPro" id="IPR027074">
    <property type="entry name" value="Integrator_9su"/>
</dbReference>
<name>A0A9P6QCT1_9FUNG</name>
<evidence type="ECO:0000256" key="4">
    <source>
        <dbReference type="ARBA" id="ARBA00022490"/>
    </source>
</evidence>
<gene>
    <name evidence="7" type="primary">INTS9</name>
    <name evidence="7" type="ORF">BG011_006888</name>
</gene>
<reference evidence="7" key="1">
    <citation type="journal article" date="2020" name="Fungal Divers.">
        <title>Resolving the Mortierellaceae phylogeny through synthesis of multi-gene phylogenetics and phylogenomics.</title>
        <authorList>
            <person name="Vandepol N."/>
            <person name="Liber J."/>
            <person name="Desiro A."/>
            <person name="Na H."/>
            <person name="Kennedy M."/>
            <person name="Barry K."/>
            <person name="Grigoriev I.V."/>
            <person name="Miller A.N."/>
            <person name="O'Donnell K."/>
            <person name="Stajich J.E."/>
            <person name="Bonito G."/>
        </authorList>
    </citation>
    <scope>NUCLEOTIDE SEQUENCE</scope>
    <source>
        <strain evidence="7">KOD948</strain>
    </source>
</reference>
<evidence type="ECO:0000256" key="3">
    <source>
        <dbReference type="ARBA" id="ARBA00006861"/>
    </source>
</evidence>
<feature type="domain" description="Beta-Casp" evidence="6">
    <location>
        <begin position="368"/>
        <end position="491"/>
    </location>
</feature>
<dbReference type="PANTHER" id="PTHR46094:SF1">
    <property type="entry name" value="INTEGRATOR COMPLEX SUBUNIT 9"/>
    <property type="match status" value="1"/>
</dbReference>
<dbReference type="InterPro" id="IPR036866">
    <property type="entry name" value="RibonucZ/Hydroxyglut_hydro"/>
</dbReference>
<dbReference type="EMBL" id="JAAAJA010000051">
    <property type="protein sequence ID" value="KAG0264412.1"/>
    <property type="molecule type" value="Genomic_DNA"/>
</dbReference>
<evidence type="ECO:0000256" key="1">
    <source>
        <dbReference type="ARBA" id="ARBA00004123"/>
    </source>
</evidence>
<dbReference type="GO" id="GO:0032039">
    <property type="term" value="C:integrator complex"/>
    <property type="evidence" value="ECO:0007669"/>
    <property type="project" value="InterPro"/>
</dbReference>
<dbReference type="InterPro" id="IPR022712">
    <property type="entry name" value="Beta_Casp"/>
</dbReference>
<dbReference type="AlphaFoldDB" id="A0A9P6QCT1"/>
<dbReference type="GO" id="GO:0034472">
    <property type="term" value="P:snRNA 3'-end processing"/>
    <property type="evidence" value="ECO:0007669"/>
    <property type="project" value="TreeGrafter"/>
</dbReference>
<evidence type="ECO:0000259" key="6">
    <source>
        <dbReference type="SMART" id="SM01027"/>
    </source>
</evidence>